<dbReference type="Gene3D" id="3.30.300.30">
    <property type="match status" value="1"/>
</dbReference>
<gene>
    <name evidence="5" type="ORF">ENK37_06660</name>
</gene>
<evidence type="ECO:0000259" key="3">
    <source>
        <dbReference type="Pfam" id="PF00501"/>
    </source>
</evidence>
<dbReference type="AlphaFoldDB" id="A0A7C4Z628"/>
<accession>A0A7C4Z628</accession>
<evidence type="ECO:0000256" key="2">
    <source>
        <dbReference type="ARBA" id="ARBA00022598"/>
    </source>
</evidence>
<dbReference type="Pfam" id="PF00501">
    <property type="entry name" value="AMP-binding"/>
    <property type="match status" value="1"/>
</dbReference>
<dbReference type="CDD" id="cd05936">
    <property type="entry name" value="FC-FACS_FadD_like"/>
    <property type="match status" value="1"/>
</dbReference>
<dbReference type="FunFam" id="3.40.50.12780:FF:000003">
    <property type="entry name" value="Long-chain-fatty-acid--CoA ligase FadD"/>
    <property type="match status" value="1"/>
</dbReference>
<dbReference type="SUPFAM" id="SSF56801">
    <property type="entry name" value="Acetyl-CoA synthetase-like"/>
    <property type="match status" value="1"/>
</dbReference>
<keyword evidence="2 5" id="KW-0436">Ligase</keyword>
<dbReference type="Pfam" id="PF13193">
    <property type="entry name" value="AMP-binding_C"/>
    <property type="match status" value="1"/>
</dbReference>
<dbReference type="EMBL" id="DRPZ01000176">
    <property type="protein sequence ID" value="HGY09715.1"/>
    <property type="molecule type" value="Genomic_DNA"/>
</dbReference>
<evidence type="ECO:0000259" key="4">
    <source>
        <dbReference type="Pfam" id="PF13193"/>
    </source>
</evidence>
<dbReference type="PANTHER" id="PTHR43767:SF1">
    <property type="entry name" value="NONRIBOSOMAL PEPTIDE SYNTHASE PES1 (EUROFUNG)-RELATED"/>
    <property type="match status" value="1"/>
</dbReference>
<dbReference type="InterPro" id="IPR025110">
    <property type="entry name" value="AMP-bd_C"/>
</dbReference>
<dbReference type="InterPro" id="IPR050237">
    <property type="entry name" value="ATP-dep_AMP-bd_enzyme"/>
</dbReference>
<dbReference type="Gene3D" id="3.40.50.12780">
    <property type="entry name" value="N-terminal domain of ligase-like"/>
    <property type="match status" value="1"/>
</dbReference>
<comment type="caution">
    <text evidence="5">The sequence shown here is derived from an EMBL/GenBank/DDBJ whole genome shotgun (WGS) entry which is preliminary data.</text>
</comment>
<dbReference type="GO" id="GO:0016878">
    <property type="term" value="F:acid-thiol ligase activity"/>
    <property type="evidence" value="ECO:0007669"/>
    <property type="project" value="UniProtKB-ARBA"/>
</dbReference>
<organism evidence="5">
    <name type="scientific">Oceanithermus profundus</name>
    <dbReference type="NCBI Taxonomy" id="187137"/>
    <lineage>
        <taxon>Bacteria</taxon>
        <taxon>Thermotogati</taxon>
        <taxon>Deinococcota</taxon>
        <taxon>Deinococci</taxon>
        <taxon>Thermales</taxon>
        <taxon>Thermaceae</taxon>
        <taxon>Oceanithermus</taxon>
    </lineage>
</organism>
<dbReference type="InterPro" id="IPR000873">
    <property type="entry name" value="AMP-dep_synth/lig_dom"/>
</dbReference>
<dbReference type="Proteomes" id="UP000885759">
    <property type="component" value="Unassembled WGS sequence"/>
</dbReference>
<dbReference type="NCBIfam" id="NF004837">
    <property type="entry name" value="PRK06187.1"/>
    <property type="match status" value="1"/>
</dbReference>
<dbReference type="InterPro" id="IPR042099">
    <property type="entry name" value="ANL_N_sf"/>
</dbReference>
<reference evidence="5" key="1">
    <citation type="journal article" date="2020" name="mSystems">
        <title>Genome- and Community-Level Interaction Insights into Carbon Utilization and Element Cycling Functions of Hydrothermarchaeota in Hydrothermal Sediment.</title>
        <authorList>
            <person name="Zhou Z."/>
            <person name="Liu Y."/>
            <person name="Xu W."/>
            <person name="Pan J."/>
            <person name="Luo Z.H."/>
            <person name="Li M."/>
        </authorList>
    </citation>
    <scope>NUCLEOTIDE SEQUENCE [LARGE SCALE GENOMIC DNA]</scope>
    <source>
        <strain evidence="5">HyVt-570</strain>
    </source>
</reference>
<name>A0A7C4Z628_9DEIN</name>
<dbReference type="PANTHER" id="PTHR43767">
    <property type="entry name" value="LONG-CHAIN-FATTY-ACID--COA LIGASE"/>
    <property type="match status" value="1"/>
</dbReference>
<dbReference type="PROSITE" id="PS00455">
    <property type="entry name" value="AMP_BINDING"/>
    <property type="match status" value="1"/>
</dbReference>
<proteinExistence type="inferred from homology"/>
<feature type="domain" description="AMP-dependent synthetase/ligase" evidence="3">
    <location>
        <begin position="29"/>
        <end position="413"/>
    </location>
</feature>
<dbReference type="FunFam" id="3.30.300.30:FF:000008">
    <property type="entry name" value="2,3-dihydroxybenzoate-AMP ligase"/>
    <property type="match status" value="1"/>
</dbReference>
<evidence type="ECO:0000256" key="1">
    <source>
        <dbReference type="ARBA" id="ARBA00006432"/>
    </source>
</evidence>
<feature type="domain" description="AMP-binding enzyme C-terminal" evidence="4">
    <location>
        <begin position="463"/>
        <end position="540"/>
    </location>
</feature>
<comment type="similarity">
    <text evidence="1">Belongs to the ATP-dependent AMP-binding enzyme family.</text>
</comment>
<dbReference type="InterPro" id="IPR045851">
    <property type="entry name" value="AMP-bd_C_sf"/>
</dbReference>
<sequence>MDRPWYAHYDEGVPREVDYPEVPLYELMRRTAQANPDRQAIDFMGKRMSYGQLWLQTRRFARALQDLGVERGDRVAIMLPNSPQFVIAFYGTLLAGAVAVNTNPLYTPRELSHQLRDSDAETLVILDLLWPRYAEVAGEVPVKRVITTGLQDYLPFPKNWLFPLKAKKEGRWVQLPDDPKRHDWRKLQNTPPEPREHPLQADDLALLQYTGGTTGAAKGAMLSHRNLISNVYQVDAWEPGQVWKHGVMLSVIPFFHVYGMTVSMNYSVMRGMKMVLLPRFEIAEVVSAIEKHRVTHFPGVPTMYVAFNTFPGIENRNIRTIKVCLSGAAPLPVEVATKFEELTGAKLVEGYGLTEAAPVTHCNPLYGERKVGSIGLPFPSVDAYCADPEGRPLPPGEAGELVVKGPNVMLGYWNRPEETAQTLKDGWLFTGDVARMDEEGFFYIVDRKKDMIIAGGYNIYPREVEEVIYQHPAVKEAAVVGVPDAYRGETVKAFVVLKEGYAGEVGEDELRAFAKERLAAYKVPKLWEFRDDLPKTAVGKILRRMLRKEEEEKKGERPS</sequence>
<dbReference type="InterPro" id="IPR020845">
    <property type="entry name" value="AMP-binding_CS"/>
</dbReference>
<protein>
    <submittedName>
        <fullName evidence="5">Long-chain fatty acid--CoA ligase</fullName>
    </submittedName>
</protein>
<evidence type="ECO:0000313" key="5">
    <source>
        <dbReference type="EMBL" id="HGY09715.1"/>
    </source>
</evidence>